<proteinExistence type="predicted"/>
<evidence type="ECO:0000256" key="2">
    <source>
        <dbReference type="SAM" id="SignalP"/>
    </source>
</evidence>
<keyword evidence="5" id="KW-1185">Reference proteome</keyword>
<accession>A0A151MDB2</accession>
<keyword evidence="1" id="KW-0812">Transmembrane</keyword>
<reference evidence="4 5" key="1">
    <citation type="journal article" date="2012" name="Genome Biol.">
        <title>Sequencing three crocodilian genomes to illuminate the evolution of archosaurs and amniotes.</title>
        <authorList>
            <person name="St John J.A."/>
            <person name="Braun E.L."/>
            <person name="Isberg S.R."/>
            <person name="Miles L.G."/>
            <person name="Chong A.Y."/>
            <person name="Gongora J."/>
            <person name="Dalzell P."/>
            <person name="Moran C."/>
            <person name="Bed'hom B."/>
            <person name="Abzhanov A."/>
            <person name="Burgess S.C."/>
            <person name="Cooksey A.M."/>
            <person name="Castoe T.A."/>
            <person name="Crawford N.G."/>
            <person name="Densmore L.D."/>
            <person name="Drew J.C."/>
            <person name="Edwards S.V."/>
            <person name="Faircloth B.C."/>
            <person name="Fujita M.K."/>
            <person name="Greenwold M.J."/>
            <person name="Hoffmann F.G."/>
            <person name="Howard J.M."/>
            <person name="Iguchi T."/>
            <person name="Janes D.E."/>
            <person name="Khan S.Y."/>
            <person name="Kohno S."/>
            <person name="de Koning A.J."/>
            <person name="Lance S.L."/>
            <person name="McCarthy F.M."/>
            <person name="McCormack J.E."/>
            <person name="Merchant M.E."/>
            <person name="Peterson D.G."/>
            <person name="Pollock D.D."/>
            <person name="Pourmand N."/>
            <person name="Raney B.J."/>
            <person name="Roessler K.A."/>
            <person name="Sanford J.R."/>
            <person name="Sawyer R.H."/>
            <person name="Schmidt C.J."/>
            <person name="Triplett E.W."/>
            <person name="Tuberville T.D."/>
            <person name="Venegas-Anaya M."/>
            <person name="Howard J.T."/>
            <person name="Jarvis E.D."/>
            <person name="Guillette L.J.Jr."/>
            <person name="Glenn T.C."/>
            <person name="Green R.E."/>
            <person name="Ray D.A."/>
        </authorList>
    </citation>
    <scope>NUCLEOTIDE SEQUENCE [LARGE SCALE GENOMIC DNA]</scope>
    <source>
        <strain evidence="4">KSC_2009_1</strain>
    </source>
</reference>
<sequence>MKVHSLLTFLLYGCSVVSGTVHQMEGDNALIPCELTAENSSYIKDFILIWKAIKNASTSVLASFNKTSGITRFFEKRLSLDTAKPYHLHINGLTLHDQGDYLCNVSTPQYTQLTITTLQVEKRTRTNTKLVVMLTSSVVTVVSFVAVITAIYCLPKKRHTNQNRSERNSLPP</sequence>
<feature type="domain" description="Ig-like" evidence="3">
    <location>
        <begin position="25"/>
        <end position="116"/>
    </location>
</feature>
<feature type="chain" id="PRO_5007585048" evidence="2">
    <location>
        <begin position="20"/>
        <end position="172"/>
    </location>
</feature>
<dbReference type="PROSITE" id="PS50835">
    <property type="entry name" value="IG_LIKE"/>
    <property type="match status" value="1"/>
</dbReference>
<dbReference type="InterPro" id="IPR013106">
    <property type="entry name" value="Ig_V-set"/>
</dbReference>
<gene>
    <name evidence="4" type="primary">HHLA2</name>
    <name evidence="4" type="ORF">Y1Q_0003066</name>
</gene>
<comment type="caution">
    <text evidence="4">The sequence shown here is derived from an EMBL/GenBank/DDBJ whole genome shotgun (WGS) entry which is preliminary data.</text>
</comment>
<dbReference type="SMART" id="SM00409">
    <property type="entry name" value="IG"/>
    <property type="match status" value="1"/>
</dbReference>
<dbReference type="InterPro" id="IPR013783">
    <property type="entry name" value="Ig-like_fold"/>
</dbReference>
<name>A0A151MDB2_ALLMI</name>
<dbReference type="AlphaFoldDB" id="A0A151MDB2"/>
<keyword evidence="1" id="KW-1133">Transmembrane helix</keyword>
<organism evidence="4 5">
    <name type="scientific">Alligator mississippiensis</name>
    <name type="common">American alligator</name>
    <dbReference type="NCBI Taxonomy" id="8496"/>
    <lineage>
        <taxon>Eukaryota</taxon>
        <taxon>Metazoa</taxon>
        <taxon>Chordata</taxon>
        <taxon>Craniata</taxon>
        <taxon>Vertebrata</taxon>
        <taxon>Euteleostomi</taxon>
        <taxon>Archelosauria</taxon>
        <taxon>Archosauria</taxon>
        <taxon>Crocodylia</taxon>
        <taxon>Alligatoridae</taxon>
        <taxon>Alligatorinae</taxon>
        <taxon>Alligator</taxon>
    </lineage>
</organism>
<feature type="transmembrane region" description="Helical" evidence="1">
    <location>
        <begin position="130"/>
        <end position="154"/>
    </location>
</feature>
<dbReference type="Pfam" id="PF07686">
    <property type="entry name" value="V-set"/>
    <property type="match status" value="1"/>
</dbReference>
<dbReference type="InterPro" id="IPR003599">
    <property type="entry name" value="Ig_sub"/>
</dbReference>
<protein>
    <submittedName>
        <fullName evidence="4">HERV-H LTR-associating protein 2</fullName>
    </submittedName>
</protein>
<dbReference type="Proteomes" id="UP000050525">
    <property type="component" value="Unassembled WGS sequence"/>
</dbReference>
<dbReference type="InterPro" id="IPR036179">
    <property type="entry name" value="Ig-like_dom_sf"/>
</dbReference>
<dbReference type="Gene3D" id="2.60.40.10">
    <property type="entry name" value="Immunoglobulins"/>
    <property type="match status" value="1"/>
</dbReference>
<evidence type="ECO:0000313" key="4">
    <source>
        <dbReference type="EMBL" id="KYO22512.1"/>
    </source>
</evidence>
<evidence type="ECO:0000313" key="5">
    <source>
        <dbReference type="Proteomes" id="UP000050525"/>
    </source>
</evidence>
<dbReference type="InterPro" id="IPR007110">
    <property type="entry name" value="Ig-like_dom"/>
</dbReference>
<evidence type="ECO:0000259" key="3">
    <source>
        <dbReference type="PROSITE" id="PS50835"/>
    </source>
</evidence>
<dbReference type="SUPFAM" id="SSF48726">
    <property type="entry name" value="Immunoglobulin"/>
    <property type="match status" value="1"/>
</dbReference>
<dbReference type="EMBL" id="AKHW03006231">
    <property type="protein sequence ID" value="KYO22512.1"/>
    <property type="molecule type" value="Genomic_DNA"/>
</dbReference>
<evidence type="ECO:0000256" key="1">
    <source>
        <dbReference type="SAM" id="Phobius"/>
    </source>
</evidence>
<keyword evidence="1" id="KW-0472">Membrane</keyword>
<feature type="signal peptide" evidence="2">
    <location>
        <begin position="1"/>
        <end position="19"/>
    </location>
</feature>
<keyword evidence="2" id="KW-0732">Signal</keyword>